<organism evidence="1 2">
    <name type="scientific">Pleurodeles waltl</name>
    <name type="common">Iberian ribbed newt</name>
    <dbReference type="NCBI Taxonomy" id="8319"/>
    <lineage>
        <taxon>Eukaryota</taxon>
        <taxon>Metazoa</taxon>
        <taxon>Chordata</taxon>
        <taxon>Craniata</taxon>
        <taxon>Vertebrata</taxon>
        <taxon>Euteleostomi</taxon>
        <taxon>Amphibia</taxon>
        <taxon>Batrachia</taxon>
        <taxon>Caudata</taxon>
        <taxon>Salamandroidea</taxon>
        <taxon>Salamandridae</taxon>
        <taxon>Pleurodelinae</taxon>
        <taxon>Pleurodeles</taxon>
    </lineage>
</organism>
<protein>
    <submittedName>
        <fullName evidence="1">Uncharacterized protein</fullName>
    </submittedName>
</protein>
<gene>
    <name evidence="1" type="ORF">NDU88_002990</name>
</gene>
<proteinExistence type="predicted"/>
<keyword evidence="2" id="KW-1185">Reference proteome</keyword>
<evidence type="ECO:0000313" key="2">
    <source>
        <dbReference type="Proteomes" id="UP001066276"/>
    </source>
</evidence>
<name>A0AAV7NHY7_PLEWA</name>
<dbReference type="AlphaFoldDB" id="A0AAV7NHY7"/>
<sequence length="154" mass="16460">MSALRLGIPNASSVRSGHASSCRLAAGCLNKWASPIAIGTQPIVMDVVFIADRVQILSLVANVTSLGEDCEGKLVQFARERAAKSRAEDLCVFGAPVFNKSFDTHEKSSLQPPSGGKRLFNLIILGLNAHRGTRVEKPVGKTPIQLNARARPCP</sequence>
<dbReference type="Proteomes" id="UP001066276">
    <property type="component" value="Chromosome 8"/>
</dbReference>
<evidence type="ECO:0000313" key="1">
    <source>
        <dbReference type="EMBL" id="KAJ1114759.1"/>
    </source>
</evidence>
<dbReference type="EMBL" id="JANPWB010000012">
    <property type="protein sequence ID" value="KAJ1114759.1"/>
    <property type="molecule type" value="Genomic_DNA"/>
</dbReference>
<comment type="caution">
    <text evidence="1">The sequence shown here is derived from an EMBL/GenBank/DDBJ whole genome shotgun (WGS) entry which is preliminary data.</text>
</comment>
<accession>A0AAV7NHY7</accession>
<reference evidence="1" key="1">
    <citation type="journal article" date="2022" name="bioRxiv">
        <title>Sequencing and chromosome-scale assembly of the giantPleurodeles waltlgenome.</title>
        <authorList>
            <person name="Brown T."/>
            <person name="Elewa A."/>
            <person name="Iarovenko S."/>
            <person name="Subramanian E."/>
            <person name="Araus A.J."/>
            <person name="Petzold A."/>
            <person name="Susuki M."/>
            <person name="Suzuki K.-i.T."/>
            <person name="Hayashi T."/>
            <person name="Toyoda A."/>
            <person name="Oliveira C."/>
            <person name="Osipova E."/>
            <person name="Leigh N.D."/>
            <person name="Simon A."/>
            <person name="Yun M.H."/>
        </authorList>
    </citation>
    <scope>NUCLEOTIDE SEQUENCE</scope>
    <source>
        <strain evidence="1">20211129_DDA</strain>
        <tissue evidence="1">Liver</tissue>
    </source>
</reference>